<feature type="region of interest" description="Disordered" evidence="1">
    <location>
        <begin position="83"/>
        <end position="117"/>
    </location>
</feature>
<feature type="transmembrane region" description="Helical" evidence="2">
    <location>
        <begin position="355"/>
        <end position="378"/>
    </location>
</feature>
<keyword evidence="2" id="KW-1133">Transmembrane helix</keyword>
<evidence type="ECO:0000256" key="1">
    <source>
        <dbReference type="SAM" id="MobiDB-lite"/>
    </source>
</evidence>
<organism evidence="4 5">
    <name type="scientific">Coemansia spiralis</name>
    <dbReference type="NCBI Taxonomy" id="417178"/>
    <lineage>
        <taxon>Eukaryota</taxon>
        <taxon>Fungi</taxon>
        <taxon>Fungi incertae sedis</taxon>
        <taxon>Zoopagomycota</taxon>
        <taxon>Kickxellomycotina</taxon>
        <taxon>Kickxellomycetes</taxon>
        <taxon>Kickxellales</taxon>
        <taxon>Kickxellaceae</taxon>
        <taxon>Coemansia</taxon>
    </lineage>
</organism>
<evidence type="ECO:0000313" key="4">
    <source>
        <dbReference type="EMBL" id="KAJ2684689.1"/>
    </source>
</evidence>
<keyword evidence="2" id="KW-0472">Membrane</keyword>
<feature type="chain" id="PRO_5040937888" evidence="3">
    <location>
        <begin position="26"/>
        <end position="444"/>
    </location>
</feature>
<dbReference type="Proteomes" id="UP001151516">
    <property type="component" value="Unassembled WGS sequence"/>
</dbReference>
<feature type="transmembrane region" description="Helical" evidence="2">
    <location>
        <begin position="425"/>
        <end position="443"/>
    </location>
</feature>
<dbReference type="OrthoDB" id="5533327at2759"/>
<feature type="transmembrane region" description="Helical" evidence="2">
    <location>
        <begin position="302"/>
        <end position="322"/>
    </location>
</feature>
<gene>
    <name evidence="4" type="ORF">IWW39_004756</name>
</gene>
<dbReference type="EMBL" id="JANBTX010000194">
    <property type="protein sequence ID" value="KAJ2684689.1"/>
    <property type="molecule type" value="Genomic_DNA"/>
</dbReference>
<evidence type="ECO:0000313" key="5">
    <source>
        <dbReference type="Proteomes" id="UP001151516"/>
    </source>
</evidence>
<sequence>MKFYFSNGLAGVLAALALALQLARAEMAQLTETSGLDLVPTTTNAYAYRWWDAFTNHAADLVNYKASCTSSMLSHAQHGMAESDKYMTSDASKQAEPAKDSAECLEDDGHKEQREDAPDRVEYAGIHVQDEAVKPGHVAKQGVGGIKQQAGNGATQAAKRVKHVGQTVHSRVPADEGRLAVSAGSTSNVIRSQGKWLHSVYSRLTDHIEALGSATRGASSQLRSKLGTGLSKLNDLASTDVVSTWLESMVAGGDKEAVTQYIQDLYRMSQQAHAQLEAKLETQGAVLKSIADSYMRKRLPLAGLYGSLTTLMLVYLVSTIWCHRADMSHRMRQLAEAVATEAGTTRMLQHESISAMEAIVAVSVYLAIVPMVTVLLVAMELNGSPSWLVISSYTCLLAGMLVAANPALLAGIWPGDDMGNAEQRLAVGIAMFIAVSCLAQTVHG</sequence>
<comment type="caution">
    <text evidence="4">The sequence shown here is derived from an EMBL/GenBank/DDBJ whole genome shotgun (WGS) entry which is preliminary data.</text>
</comment>
<feature type="compositionally biased region" description="Basic and acidic residues" evidence="1">
    <location>
        <begin position="96"/>
        <end position="117"/>
    </location>
</feature>
<feature type="signal peptide" evidence="3">
    <location>
        <begin position="1"/>
        <end position="25"/>
    </location>
</feature>
<evidence type="ECO:0000256" key="2">
    <source>
        <dbReference type="SAM" id="Phobius"/>
    </source>
</evidence>
<accession>A0A9W8GFI5</accession>
<proteinExistence type="predicted"/>
<reference evidence="4" key="1">
    <citation type="submission" date="2022-07" db="EMBL/GenBank/DDBJ databases">
        <title>Phylogenomic reconstructions and comparative analyses of Kickxellomycotina fungi.</title>
        <authorList>
            <person name="Reynolds N.K."/>
            <person name="Stajich J.E."/>
            <person name="Barry K."/>
            <person name="Grigoriev I.V."/>
            <person name="Crous P."/>
            <person name="Smith M.E."/>
        </authorList>
    </citation>
    <scope>NUCLEOTIDE SEQUENCE</scope>
    <source>
        <strain evidence="4">CBS 109367</strain>
    </source>
</reference>
<dbReference type="AlphaFoldDB" id="A0A9W8GFI5"/>
<keyword evidence="5" id="KW-1185">Reference proteome</keyword>
<name>A0A9W8GFI5_9FUNG</name>
<keyword evidence="2" id="KW-0812">Transmembrane</keyword>
<feature type="transmembrane region" description="Helical" evidence="2">
    <location>
        <begin position="390"/>
        <end position="413"/>
    </location>
</feature>
<protein>
    <submittedName>
        <fullName evidence="4">Uncharacterized protein</fullName>
    </submittedName>
</protein>
<evidence type="ECO:0000256" key="3">
    <source>
        <dbReference type="SAM" id="SignalP"/>
    </source>
</evidence>
<keyword evidence="3" id="KW-0732">Signal</keyword>